<dbReference type="OrthoDB" id="9779889at2"/>
<feature type="transmembrane region" description="Helical" evidence="2">
    <location>
        <begin position="326"/>
        <end position="346"/>
    </location>
</feature>
<reference evidence="4 5" key="1">
    <citation type="journal article" date="2018" name="ACS Chem. Biol.">
        <title>Ketoreductase domain dysfunction expands chemodiversity: malyngamide biosynthesis in the cyanobacterium Okeania hirsuta.</title>
        <authorList>
            <person name="Moss N.A."/>
            <person name="Leao T."/>
            <person name="Rankin M."/>
            <person name="McCullough T.M."/>
            <person name="Qu P."/>
            <person name="Korobeynikov A."/>
            <person name="Smith J.L."/>
            <person name="Gerwick L."/>
            <person name="Gerwick W.H."/>
        </authorList>
    </citation>
    <scope>NUCLEOTIDE SEQUENCE [LARGE SCALE GENOMIC DNA]</scope>
    <source>
        <strain evidence="4 5">PAB10Feb10-1</strain>
    </source>
</reference>
<dbReference type="InterPro" id="IPR036869">
    <property type="entry name" value="J_dom_sf"/>
</dbReference>
<dbReference type="RefSeq" id="WP_124154313.1">
    <property type="nucleotide sequence ID" value="NZ_CAWOLW010000079.1"/>
</dbReference>
<evidence type="ECO:0000256" key="2">
    <source>
        <dbReference type="SAM" id="Phobius"/>
    </source>
</evidence>
<feature type="compositionally biased region" description="Pro residues" evidence="1">
    <location>
        <begin position="89"/>
        <end position="101"/>
    </location>
</feature>
<feature type="transmembrane region" description="Helical" evidence="2">
    <location>
        <begin position="288"/>
        <end position="306"/>
    </location>
</feature>
<dbReference type="PANTHER" id="PTHR43948:SF10">
    <property type="entry name" value="MRJ, ISOFORM E"/>
    <property type="match status" value="1"/>
</dbReference>
<evidence type="ECO:0000313" key="4">
    <source>
        <dbReference type="EMBL" id="RQH52059.1"/>
    </source>
</evidence>
<dbReference type="CDD" id="cd06257">
    <property type="entry name" value="DnaJ"/>
    <property type="match status" value="1"/>
</dbReference>
<feature type="region of interest" description="Disordered" evidence="1">
    <location>
        <begin position="70"/>
        <end position="109"/>
    </location>
</feature>
<dbReference type="Proteomes" id="UP000269154">
    <property type="component" value="Unassembled WGS sequence"/>
</dbReference>
<evidence type="ECO:0000313" key="5">
    <source>
        <dbReference type="Proteomes" id="UP000269154"/>
    </source>
</evidence>
<feature type="domain" description="J" evidence="3">
    <location>
        <begin position="6"/>
        <end position="67"/>
    </location>
</feature>
<keyword evidence="2" id="KW-0472">Membrane</keyword>
<sequence>MDEINQYYKILELEPGASLDQVKQAYRDLAFVWHPDRFAQNTRLQAKAQIHLKEINEAYGKLRYFLNDSQPQTIPKRKTPSQTQYSSPRRPPSPQPSPSPQRPENSNANNHFQQFSVHTHQPHSATSSIPWGSLIATFLFYALTAWVLVIYKAPVWSWAVVEGVAWMGMTVLAIEGTGSQRCWAIALLGAGGGAGWIAGNSVGGIITALAWAMVGCSLGLIAGTEPKARTVAAVVTIDGVIALGGFLAGNGAENVLLVIVGSIIWAAAGFIFGTIVDAVIGLKTGTGVGSMLGFIVGAWVGAWSAAWNSTRSKAVAIALASAGPNIIVGLWVAIGIVAGVVAQMVAGEKLIELFNGFSTFLILAIISGLGLGFGWWLSTIIV</sequence>
<evidence type="ECO:0000256" key="1">
    <source>
        <dbReference type="SAM" id="MobiDB-lite"/>
    </source>
</evidence>
<feature type="transmembrane region" description="Helical" evidence="2">
    <location>
        <begin position="353"/>
        <end position="377"/>
    </location>
</feature>
<evidence type="ECO:0000259" key="3">
    <source>
        <dbReference type="PROSITE" id="PS50076"/>
    </source>
</evidence>
<keyword evidence="2" id="KW-0812">Transmembrane</keyword>
<dbReference type="InterPro" id="IPR001623">
    <property type="entry name" value="DnaJ_domain"/>
</dbReference>
<dbReference type="AlphaFoldDB" id="A0A3N6Q0R6"/>
<keyword evidence="5" id="KW-1185">Reference proteome</keyword>
<dbReference type="SMART" id="SM00271">
    <property type="entry name" value="DnaJ"/>
    <property type="match status" value="1"/>
</dbReference>
<feature type="transmembrane region" description="Helical" evidence="2">
    <location>
        <begin position="155"/>
        <end position="174"/>
    </location>
</feature>
<feature type="transmembrane region" description="Helical" evidence="2">
    <location>
        <begin position="129"/>
        <end position="149"/>
    </location>
</feature>
<dbReference type="PROSITE" id="PS50076">
    <property type="entry name" value="DNAJ_2"/>
    <property type="match status" value="1"/>
</dbReference>
<feature type="transmembrane region" description="Helical" evidence="2">
    <location>
        <begin position="255"/>
        <end position="276"/>
    </location>
</feature>
<dbReference type="Pfam" id="PF00226">
    <property type="entry name" value="DnaJ"/>
    <property type="match status" value="1"/>
</dbReference>
<dbReference type="Gene3D" id="1.10.287.110">
    <property type="entry name" value="DnaJ domain"/>
    <property type="match status" value="1"/>
</dbReference>
<feature type="transmembrane region" description="Helical" evidence="2">
    <location>
        <begin position="181"/>
        <end position="199"/>
    </location>
</feature>
<dbReference type="EMBL" id="RCBY01000017">
    <property type="protein sequence ID" value="RQH52059.1"/>
    <property type="molecule type" value="Genomic_DNA"/>
</dbReference>
<dbReference type="SUPFAM" id="SSF46565">
    <property type="entry name" value="Chaperone J-domain"/>
    <property type="match status" value="1"/>
</dbReference>
<organism evidence="4 5">
    <name type="scientific">Okeania hirsuta</name>
    <dbReference type="NCBI Taxonomy" id="1458930"/>
    <lineage>
        <taxon>Bacteria</taxon>
        <taxon>Bacillati</taxon>
        <taxon>Cyanobacteriota</taxon>
        <taxon>Cyanophyceae</taxon>
        <taxon>Oscillatoriophycideae</taxon>
        <taxon>Oscillatoriales</taxon>
        <taxon>Microcoleaceae</taxon>
        <taxon>Okeania</taxon>
    </lineage>
</organism>
<name>A0A3N6Q0R6_9CYAN</name>
<dbReference type="PRINTS" id="PR00625">
    <property type="entry name" value="JDOMAIN"/>
</dbReference>
<feature type="transmembrane region" description="Helical" evidence="2">
    <location>
        <begin position="230"/>
        <end position="249"/>
    </location>
</feature>
<protein>
    <submittedName>
        <fullName evidence="4">J domain-containing protein</fullName>
    </submittedName>
</protein>
<dbReference type="PANTHER" id="PTHR43948">
    <property type="entry name" value="DNAJ HOMOLOG SUBFAMILY B"/>
    <property type="match status" value="1"/>
</dbReference>
<proteinExistence type="predicted"/>
<gene>
    <name evidence="4" type="ORF">D5R40_05280</name>
</gene>
<keyword evidence="2" id="KW-1133">Transmembrane helix</keyword>
<accession>A0A3N6Q0R6</accession>
<comment type="caution">
    <text evidence="4">The sequence shown here is derived from an EMBL/GenBank/DDBJ whole genome shotgun (WGS) entry which is preliminary data.</text>
</comment>